<dbReference type="Pfam" id="PF07883">
    <property type="entry name" value="Cupin_2"/>
    <property type="match status" value="1"/>
</dbReference>
<feature type="signal peptide" evidence="1">
    <location>
        <begin position="1"/>
        <end position="23"/>
    </location>
</feature>
<evidence type="ECO:0000256" key="1">
    <source>
        <dbReference type="SAM" id="SignalP"/>
    </source>
</evidence>
<feature type="chain" id="PRO_5040395514" evidence="1">
    <location>
        <begin position="24"/>
        <end position="129"/>
    </location>
</feature>
<sequence length="129" mass="13890">MRNLLTIAAPLAAGAILAAGAQAEDTKEPLPSALEAGWNGEKVCELRHQTDTHRVLRCTFPPGVGHERHYHPAHYGYALSGGTMQLTSESGTRTATLETGSDYSSDGTEWHEVVNVGETTVTYLIVEEL</sequence>
<feature type="domain" description="Cupin type-2" evidence="2">
    <location>
        <begin position="57"/>
        <end position="126"/>
    </location>
</feature>
<accession>A0A9Q3S329</accession>
<dbReference type="SUPFAM" id="SSF51182">
    <property type="entry name" value="RmlC-like cupins"/>
    <property type="match status" value="1"/>
</dbReference>
<dbReference type="InterPro" id="IPR011051">
    <property type="entry name" value="RmlC_Cupin_sf"/>
</dbReference>
<dbReference type="InterPro" id="IPR013096">
    <property type="entry name" value="Cupin_2"/>
</dbReference>
<name>A0A9Q3S329_9SPHN</name>
<comment type="caution">
    <text evidence="3">The sequence shown here is derived from an EMBL/GenBank/DDBJ whole genome shotgun (WGS) entry which is preliminary data.</text>
</comment>
<dbReference type="Gene3D" id="2.60.120.10">
    <property type="entry name" value="Jelly Rolls"/>
    <property type="match status" value="1"/>
</dbReference>
<dbReference type="EMBL" id="JAHVKP010000001">
    <property type="protein sequence ID" value="MBY6219092.1"/>
    <property type="molecule type" value="Genomic_DNA"/>
</dbReference>
<dbReference type="RefSeq" id="WP_222405723.1">
    <property type="nucleotide sequence ID" value="NZ_JAHVKP010000001.1"/>
</dbReference>
<dbReference type="Proteomes" id="UP000824927">
    <property type="component" value="Unassembled WGS sequence"/>
</dbReference>
<evidence type="ECO:0000313" key="3">
    <source>
        <dbReference type="EMBL" id="MBY6219092.1"/>
    </source>
</evidence>
<dbReference type="InterPro" id="IPR014710">
    <property type="entry name" value="RmlC-like_jellyroll"/>
</dbReference>
<dbReference type="AlphaFoldDB" id="A0A9Q3S329"/>
<gene>
    <name evidence="3" type="ORF">KUV31_12150</name>
</gene>
<reference evidence="3" key="1">
    <citation type="submission" date="2021-06" db="EMBL/GenBank/DDBJ databases">
        <title>50 bacteria genomes isolated from Dapeng, Shenzhen, China.</title>
        <authorList>
            <person name="Zheng W."/>
            <person name="Yu S."/>
            <person name="Huang Y."/>
        </authorList>
    </citation>
    <scope>NUCLEOTIDE SEQUENCE</scope>
    <source>
        <strain evidence="3">DP4N28-2</strain>
    </source>
</reference>
<protein>
    <submittedName>
        <fullName evidence="3">Cupin domain-containing protein</fullName>
    </submittedName>
</protein>
<keyword evidence="1" id="KW-0732">Signal</keyword>
<proteinExistence type="predicted"/>
<evidence type="ECO:0000259" key="2">
    <source>
        <dbReference type="Pfam" id="PF07883"/>
    </source>
</evidence>
<organism evidence="3 4">
    <name type="scientific">Qipengyuania aquimaris</name>
    <dbReference type="NCBI Taxonomy" id="255984"/>
    <lineage>
        <taxon>Bacteria</taxon>
        <taxon>Pseudomonadati</taxon>
        <taxon>Pseudomonadota</taxon>
        <taxon>Alphaproteobacteria</taxon>
        <taxon>Sphingomonadales</taxon>
        <taxon>Erythrobacteraceae</taxon>
        <taxon>Qipengyuania</taxon>
    </lineage>
</organism>
<evidence type="ECO:0000313" key="4">
    <source>
        <dbReference type="Proteomes" id="UP000824927"/>
    </source>
</evidence>